<organism evidence="2 3">
    <name type="scientific">Meganyctiphanes norvegica</name>
    <name type="common">Northern krill</name>
    <name type="synonym">Thysanopoda norvegica</name>
    <dbReference type="NCBI Taxonomy" id="48144"/>
    <lineage>
        <taxon>Eukaryota</taxon>
        <taxon>Metazoa</taxon>
        <taxon>Ecdysozoa</taxon>
        <taxon>Arthropoda</taxon>
        <taxon>Crustacea</taxon>
        <taxon>Multicrustacea</taxon>
        <taxon>Malacostraca</taxon>
        <taxon>Eumalacostraca</taxon>
        <taxon>Eucarida</taxon>
        <taxon>Euphausiacea</taxon>
        <taxon>Euphausiidae</taxon>
        <taxon>Meganyctiphanes</taxon>
    </lineage>
</organism>
<accession>A0AAV2RAG7</accession>
<evidence type="ECO:0000313" key="2">
    <source>
        <dbReference type="EMBL" id="CAL4122056.1"/>
    </source>
</evidence>
<sequence>MFVCRSSCDPHRNKGKDMVLLAKFFEDSEDRTPICEQKIQLRCCENVKRDHLDGLKLKKRMAEDQGQLPLAKKSMVGRRLSGEEEDHHPAAAASINSTPIVGNKIICIQVNNDAQLAMYKLIAEQLGNSVSVMATSVPGVHKEQEHRIYSGPSPGRPMTSTMPTITNGYSVHSQNRDASTEFLNNGHLTHKTEFKTEFRAANVQMNTSSSSSNIVNQSVISSESSSPKYVLHNVIMSPNVRTVGSSTSIINPQTGNIRLSSPHTNSKGSLISQNVNSVGVAASNIRIITPSSTQAGSSVNVRLSGPPHHSESPRTPGAMSPAPVGPAVAPVGSAVIRLAAPSNIRPGQLMVANINGLIPKSNTHRATT</sequence>
<keyword evidence="3" id="KW-1185">Reference proteome</keyword>
<proteinExistence type="predicted"/>
<reference evidence="2 3" key="1">
    <citation type="submission" date="2024-05" db="EMBL/GenBank/DDBJ databases">
        <authorList>
            <person name="Wallberg A."/>
        </authorList>
    </citation>
    <scope>NUCLEOTIDE SEQUENCE [LARGE SCALE GENOMIC DNA]</scope>
</reference>
<gene>
    <name evidence="2" type="ORF">MNOR_LOCUS22806</name>
</gene>
<feature type="region of interest" description="Disordered" evidence="1">
    <location>
        <begin position="293"/>
        <end position="323"/>
    </location>
</feature>
<dbReference type="EMBL" id="CAXKWB010019530">
    <property type="protein sequence ID" value="CAL4122056.1"/>
    <property type="molecule type" value="Genomic_DNA"/>
</dbReference>
<dbReference type="Proteomes" id="UP001497623">
    <property type="component" value="Unassembled WGS sequence"/>
</dbReference>
<evidence type="ECO:0000256" key="1">
    <source>
        <dbReference type="SAM" id="MobiDB-lite"/>
    </source>
</evidence>
<name>A0AAV2RAG7_MEGNR</name>
<evidence type="ECO:0000313" key="3">
    <source>
        <dbReference type="Proteomes" id="UP001497623"/>
    </source>
</evidence>
<protein>
    <submittedName>
        <fullName evidence="2">Uncharacterized protein</fullName>
    </submittedName>
</protein>
<comment type="caution">
    <text evidence="2">The sequence shown here is derived from an EMBL/GenBank/DDBJ whole genome shotgun (WGS) entry which is preliminary data.</text>
</comment>
<dbReference type="AlphaFoldDB" id="A0AAV2RAG7"/>